<keyword evidence="6" id="KW-0235">DNA replication</keyword>
<dbReference type="Proteomes" id="UP000811545">
    <property type="component" value="Unassembled WGS sequence"/>
</dbReference>
<reference evidence="8 9" key="1">
    <citation type="journal article" date="2021" name="bioRxiv">
        <title>Unique metabolic strategies in Hadean analogues reveal hints for primordial physiology.</title>
        <authorList>
            <person name="Nobu M.K."/>
            <person name="Nakai R."/>
            <person name="Tamazawa S."/>
            <person name="Mori H."/>
            <person name="Toyoda A."/>
            <person name="Ijiri A."/>
            <person name="Suzuki S."/>
            <person name="Kurokawa K."/>
            <person name="Kamagata Y."/>
            <person name="Tamaki H."/>
        </authorList>
    </citation>
    <scope>NUCLEOTIDE SEQUENCE [LARGE SCALE GENOMIC DNA]</scope>
    <source>
        <strain evidence="8">BS525</strain>
    </source>
</reference>
<dbReference type="GO" id="GO:0008408">
    <property type="term" value="F:3'-5' exonuclease activity"/>
    <property type="evidence" value="ECO:0007669"/>
    <property type="project" value="InterPro"/>
</dbReference>
<keyword evidence="6" id="KW-0233">DNA recombination</keyword>
<keyword evidence="6" id="KW-0255">Endonuclease</keyword>
<dbReference type="GO" id="GO:0006260">
    <property type="term" value="P:DNA replication"/>
    <property type="evidence" value="ECO:0007669"/>
    <property type="project" value="UniProtKB-KW"/>
</dbReference>
<evidence type="ECO:0000256" key="6">
    <source>
        <dbReference type="RuleBase" id="RU363069"/>
    </source>
</evidence>
<dbReference type="GO" id="GO:0004519">
    <property type="term" value="F:endonuclease activity"/>
    <property type="evidence" value="ECO:0007669"/>
    <property type="project" value="UniProtKB-KW"/>
</dbReference>
<evidence type="ECO:0000313" key="9">
    <source>
        <dbReference type="Proteomes" id="UP000811545"/>
    </source>
</evidence>
<evidence type="ECO:0000256" key="4">
    <source>
        <dbReference type="ARBA" id="ARBA00022801"/>
    </source>
</evidence>
<evidence type="ECO:0000256" key="2">
    <source>
        <dbReference type="ARBA" id="ARBA00013365"/>
    </source>
</evidence>
<dbReference type="PANTHER" id="PTHR30337">
    <property type="entry name" value="COMPONENT OF ATP-DEPENDENT DSDNA EXONUCLEASE"/>
    <property type="match status" value="1"/>
</dbReference>
<dbReference type="InterPro" id="IPR004843">
    <property type="entry name" value="Calcineurin-like_PHP"/>
</dbReference>
<accession>A0A9E2BF49</accession>
<comment type="caution">
    <text evidence="8">The sequence shown here is derived from an EMBL/GenBank/DDBJ whole genome shotgun (WGS) entry which is preliminary data.</text>
</comment>
<comment type="function">
    <text evidence="6">SbcCD cleaves DNA hairpin structures. These structures can inhibit DNA replication and are intermediates in certain DNA recombination reactions. The complex acts as a 3'-&gt;5' double strand exonuclease that can open hairpins. It also has a 5' single-strand endonuclease activity.</text>
</comment>
<keyword evidence="4 6" id="KW-0378">Hydrolase</keyword>
<dbReference type="AlphaFoldDB" id="A0A9E2BF49"/>
<evidence type="ECO:0000313" key="8">
    <source>
        <dbReference type="EMBL" id="MBT9144362.1"/>
    </source>
</evidence>
<name>A0A9E2BF49_PSYF1</name>
<dbReference type="Pfam" id="PF00149">
    <property type="entry name" value="Metallophos"/>
    <property type="match status" value="1"/>
</dbReference>
<dbReference type="GO" id="GO:0006310">
    <property type="term" value="P:DNA recombination"/>
    <property type="evidence" value="ECO:0007669"/>
    <property type="project" value="UniProtKB-KW"/>
</dbReference>
<keyword evidence="3 6" id="KW-0540">Nuclease</keyword>
<evidence type="ECO:0000256" key="3">
    <source>
        <dbReference type="ARBA" id="ARBA00022722"/>
    </source>
</evidence>
<dbReference type="Gene3D" id="3.60.21.10">
    <property type="match status" value="1"/>
</dbReference>
<dbReference type="InterPro" id="IPR041796">
    <property type="entry name" value="Mre11_N"/>
</dbReference>
<dbReference type="InterPro" id="IPR004593">
    <property type="entry name" value="SbcD"/>
</dbReference>
<protein>
    <recommendedName>
        <fullName evidence="2 6">Nuclease SbcCD subunit D</fullName>
    </recommendedName>
</protein>
<dbReference type="CDD" id="cd00840">
    <property type="entry name" value="MPP_Mre11_N"/>
    <property type="match status" value="1"/>
</dbReference>
<dbReference type="EMBL" id="QLTW01000005">
    <property type="protein sequence ID" value="MBT9144362.1"/>
    <property type="molecule type" value="Genomic_DNA"/>
</dbReference>
<dbReference type="PANTHER" id="PTHR30337:SF0">
    <property type="entry name" value="NUCLEASE SBCCD SUBUNIT D"/>
    <property type="match status" value="1"/>
</dbReference>
<comment type="similarity">
    <text evidence="1 6">Belongs to the SbcD family.</text>
</comment>
<sequence length="385" mass="44362">MVRFVHLADLHLGKEWYGIDRTLDIINCFDQVTDFIKQEKVPLLLIAGDIFDKKLPSGDALESFFSRIKILLEQKVKIVMITGNHDWNKLHEVFSIIGSSNPYLRISTRVNKESPVMVLSEPEVQIIPFPYPDRGRLEGEVYQSQGPLNISAKVSALFGDYLKRAKSHLNNKLPSILIAHIGVENGLLSSERMLSLEDEPLLSLRDIPSWTTYNAFGHLHRKQEIRRDTPSFYAGSLDKLDFSETDDEKGFFYVKIENSRVIPEYIKIKSSLMYDIKLSSPDKIDSLLTSHPDIKNAYLKLSVLLKDSDSLQEIREKVFSRFPKLVNFEPIRLETENQGLWEPVLAYSNPLLAFENYLIEKNLEEDFKNTLMVTLKDIIKEIEEK</sequence>
<evidence type="ECO:0000256" key="1">
    <source>
        <dbReference type="ARBA" id="ARBA00010555"/>
    </source>
</evidence>
<proteinExistence type="inferred from homology"/>
<gene>
    <name evidence="6 8" type="primary">sbcD</name>
    <name evidence="8" type="ORF">DDT42_00201</name>
</gene>
<evidence type="ECO:0000256" key="5">
    <source>
        <dbReference type="ARBA" id="ARBA00022839"/>
    </source>
</evidence>
<organism evidence="8 9">
    <name type="scientific">Psychracetigena formicireducens</name>
    <dbReference type="NCBI Taxonomy" id="2986056"/>
    <lineage>
        <taxon>Bacteria</taxon>
        <taxon>Bacillati</taxon>
        <taxon>Candidatus Lithacetigenota</taxon>
        <taxon>Candidatus Psychracetigena</taxon>
    </lineage>
</organism>
<dbReference type="InterPro" id="IPR029052">
    <property type="entry name" value="Metallo-depent_PP-like"/>
</dbReference>
<dbReference type="SUPFAM" id="SSF56300">
    <property type="entry name" value="Metallo-dependent phosphatases"/>
    <property type="match status" value="1"/>
</dbReference>
<feature type="domain" description="Calcineurin-like phosphoesterase" evidence="7">
    <location>
        <begin position="3"/>
        <end position="104"/>
    </location>
</feature>
<keyword evidence="5 6" id="KW-0269">Exonuclease</keyword>
<dbReference type="InterPro" id="IPR050535">
    <property type="entry name" value="DNA_Repair-Maintenance_Comp"/>
</dbReference>
<comment type="subunit">
    <text evidence="6">Heterodimer of SbcC and SbcD.</text>
</comment>
<evidence type="ECO:0000259" key="7">
    <source>
        <dbReference type="Pfam" id="PF00149"/>
    </source>
</evidence>
<dbReference type="NCBIfam" id="TIGR00619">
    <property type="entry name" value="sbcd"/>
    <property type="match status" value="1"/>
</dbReference>